<accession>X0Z9F7</accession>
<evidence type="ECO:0000313" key="1">
    <source>
        <dbReference type="EMBL" id="GAG65919.1"/>
    </source>
</evidence>
<feature type="non-terminal residue" evidence="1">
    <location>
        <position position="1"/>
    </location>
</feature>
<dbReference type="AlphaFoldDB" id="X0Z9F7"/>
<dbReference type="InterPro" id="IPR008928">
    <property type="entry name" value="6-hairpin_glycosidase_sf"/>
</dbReference>
<reference evidence="1" key="1">
    <citation type="journal article" date="2014" name="Front. Microbiol.">
        <title>High frequency of phylogenetically diverse reductive dehalogenase-homologous genes in deep subseafloor sedimentary metagenomes.</title>
        <authorList>
            <person name="Kawai M."/>
            <person name="Futagami T."/>
            <person name="Toyoda A."/>
            <person name="Takaki Y."/>
            <person name="Nishi S."/>
            <person name="Hori S."/>
            <person name="Arai W."/>
            <person name="Tsubouchi T."/>
            <person name="Morono Y."/>
            <person name="Uchiyama I."/>
            <person name="Ito T."/>
            <person name="Fujiyama A."/>
            <person name="Inagaki F."/>
            <person name="Takami H."/>
        </authorList>
    </citation>
    <scope>NUCLEOTIDE SEQUENCE</scope>
    <source>
        <strain evidence="1">Expedition CK06-06</strain>
    </source>
</reference>
<name>X0Z9F7_9ZZZZ</name>
<sequence length="256" mass="30158">IMISNEAKLAYNAFLILSLLHVPDYPDNKKWLTLLAKGIISLQNIDGSFNTYFVSDRNTGIDYYPGEAMLALIKLYNKTGERTYLDSVYKAFYYYRRYWRNNKNTAFIPWHSQIYFLLYKEIKDPQIKDFVFEMNDWLINNYQIYSDAYVDEIGGFPKGNPRNSTSSYLEGIADAYLLARNIEDNLYINKYQNAIRLGVRFILLTQYTEDNTFYIENQRRALGGFRHSLISNTQRIDYTQHAIMALMKIYNNGILD</sequence>
<gene>
    <name evidence="1" type="ORF">S01H4_20621</name>
</gene>
<dbReference type="EMBL" id="BART01009282">
    <property type="protein sequence ID" value="GAG65919.1"/>
    <property type="molecule type" value="Genomic_DNA"/>
</dbReference>
<dbReference type="SUPFAM" id="SSF48208">
    <property type="entry name" value="Six-hairpin glycosidases"/>
    <property type="match status" value="1"/>
</dbReference>
<evidence type="ECO:0008006" key="2">
    <source>
        <dbReference type="Google" id="ProtNLM"/>
    </source>
</evidence>
<comment type="caution">
    <text evidence="1">The sequence shown here is derived from an EMBL/GenBank/DDBJ whole genome shotgun (WGS) entry which is preliminary data.</text>
</comment>
<protein>
    <recommendedName>
        <fullName evidence="2">Alpha-macroglobulin-like TED domain-containing protein</fullName>
    </recommendedName>
</protein>
<organism evidence="1">
    <name type="scientific">marine sediment metagenome</name>
    <dbReference type="NCBI Taxonomy" id="412755"/>
    <lineage>
        <taxon>unclassified sequences</taxon>
        <taxon>metagenomes</taxon>
        <taxon>ecological metagenomes</taxon>
    </lineage>
</organism>
<dbReference type="GO" id="GO:0005975">
    <property type="term" value="P:carbohydrate metabolic process"/>
    <property type="evidence" value="ECO:0007669"/>
    <property type="project" value="InterPro"/>
</dbReference>
<proteinExistence type="predicted"/>